<organism evidence="2 3">
    <name type="scientific">Plakobranchus ocellatus</name>
    <dbReference type="NCBI Taxonomy" id="259542"/>
    <lineage>
        <taxon>Eukaryota</taxon>
        <taxon>Metazoa</taxon>
        <taxon>Spiralia</taxon>
        <taxon>Lophotrochozoa</taxon>
        <taxon>Mollusca</taxon>
        <taxon>Gastropoda</taxon>
        <taxon>Heterobranchia</taxon>
        <taxon>Euthyneura</taxon>
        <taxon>Panpulmonata</taxon>
        <taxon>Sacoglossa</taxon>
        <taxon>Placobranchoidea</taxon>
        <taxon>Plakobranchidae</taxon>
        <taxon>Plakobranchus</taxon>
    </lineage>
</organism>
<comment type="caution">
    <text evidence="2">The sequence shown here is derived from an EMBL/GenBank/DDBJ whole genome shotgun (WGS) entry which is preliminary data.</text>
</comment>
<evidence type="ECO:0000256" key="1">
    <source>
        <dbReference type="SAM" id="MobiDB-lite"/>
    </source>
</evidence>
<keyword evidence="3" id="KW-1185">Reference proteome</keyword>
<sequence length="179" mass="20900">MEIERLDEKRKTLKKKEGKTTAEKIEYTELNTLVKKKRRARQRKKRKEGIENIIVNERDPRDAFKGGARKKISCMIKENGENTTERDEIITICQTFYKKLYEQTTPDQLTTLTSSPDKEEIPPFLEEEVEETLDEMKKKKAPGNDGITSNVMKIGGRQVIRYMTKVYNKVLKSKEIPIC</sequence>
<accession>A0AAV3Z6W9</accession>
<evidence type="ECO:0000313" key="2">
    <source>
        <dbReference type="EMBL" id="GFN90437.1"/>
    </source>
</evidence>
<reference evidence="2 3" key="1">
    <citation type="journal article" date="2021" name="Elife">
        <title>Chloroplast acquisition without the gene transfer in kleptoplastic sea slugs, Plakobranchus ocellatus.</title>
        <authorList>
            <person name="Maeda T."/>
            <person name="Takahashi S."/>
            <person name="Yoshida T."/>
            <person name="Shimamura S."/>
            <person name="Takaki Y."/>
            <person name="Nagai Y."/>
            <person name="Toyoda A."/>
            <person name="Suzuki Y."/>
            <person name="Arimoto A."/>
            <person name="Ishii H."/>
            <person name="Satoh N."/>
            <person name="Nishiyama T."/>
            <person name="Hasebe M."/>
            <person name="Maruyama T."/>
            <person name="Minagawa J."/>
            <person name="Obokata J."/>
            <person name="Shigenobu S."/>
        </authorList>
    </citation>
    <scope>NUCLEOTIDE SEQUENCE [LARGE SCALE GENOMIC DNA]</scope>
</reference>
<protein>
    <submittedName>
        <fullName evidence="2">Uncharacterized protein</fullName>
    </submittedName>
</protein>
<dbReference type="AlphaFoldDB" id="A0AAV3Z6W9"/>
<feature type="region of interest" description="Disordered" evidence="1">
    <location>
        <begin position="1"/>
        <end position="20"/>
    </location>
</feature>
<dbReference type="EMBL" id="BLXT01002034">
    <property type="protein sequence ID" value="GFN90437.1"/>
    <property type="molecule type" value="Genomic_DNA"/>
</dbReference>
<dbReference type="Proteomes" id="UP000735302">
    <property type="component" value="Unassembled WGS sequence"/>
</dbReference>
<feature type="compositionally biased region" description="Basic and acidic residues" evidence="1">
    <location>
        <begin position="1"/>
        <end position="10"/>
    </location>
</feature>
<name>A0AAV3Z6W9_9GAST</name>
<evidence type="ECO:0000313" key="3">
    <source>
        <dbReference type="Proteomes" id="UP000735302"/>
    </source>
</evidence>
<gene>
    <name evidence="2" type="ORF">PoB_001694300</name>
</gene>
<proteinExistence type="predicted"/>